<dbReference type="AlphaFoldDB" id="A0A0F8ZSV9"/>
<comment type="caution">
    <text evidence="1">The sequence shown here is derived from an EMBL/GenBank/DDBJ whole genome shotgun (WGS) entry which is preliminary data.</text>
</comment>
<organism evidence="1">
    <name type="scientific">marine sediment metagenome</name>
    <dbReference type="NCBI Taxonomy" id="412755"/>
    <lineage>
        <taxon>unclassified sequences</taxon>
        <taxon>metagenomes</taxon>
        <taxon>ecological metagenomes</taxon>
    </lineage>
</organism>
<accession>A0A0F8ZSV9</accession>
<protein>
    <submittedName>
        <fullName evidence="1">Uncharacterized protein</fullName>
    </submittedName>
</protein>
<reference evidence="1" key="1">
    <citation type="journal article" date="2015" name="Nature">
        <title>Complex archaea that bridge the gap between prokaryotes and eukaryotes.</title>
        <authorList>
            <person name="Spang A."/>
            <person name="Saw J.H."/>
            <person name="Jorgensen S.L."/>
            <person name="Zaremba-Niedzwiedzka K."/>
            <person name="Martijn J."/>
            <person name="Lind A.E."/>
            <person name="van Eijk R."/>
            <person name="Schleper C."/>
            <person name="Guy L."/>
            <person name="Ettema T.J."/>
        </authorList>
    </citation>
    <scope>NUCLEOTIDE SEQUENCE</scope>
</reference>
<evidence type="ECO:0000313" key="1">
    <source>
        <dbReference type="EMBL" id="KKK69494.1"/>
    </source>
</evidence>
<gene>
    <name evidence="1" type="ORF">LCGC14_2933460</name>
</gene>
<name>A0A0F8ZSV9_9ZZZZ</name>
<proteinExistence type="predicted"/>
<sequence length="31" mass="3814">MHDLRIGELGRERAERIIRLDVNVRPWIPFR</sequence>
<feature type="non-terminal residue" evidence="1">
    <location>
        <position position="31"/>
    </location>
</feature>
<dbReference type="EMBL" id="LAZR01058621">
    <property type="protein sequence ID" value="KKK69494.1"/>
    <property type="molecule type" value="Genomic_DNA"/>
</dbReference>